<dbReference type="GO" id="GO:0043138">
    <property type="term" value="F:3'-5' DNA helicase activity"/>
    <property type="evidence" value="ECO:0007669"/>
    <property type="project" value="UniProtKB-UniRule"/>
</dbReference>
<evidence type="ECO:0000256" key="11">
    <source>
        <dbReference type="ARBA" id="ARBA00034617"/>
    </source>
</evidence>
<feature type="domain" description="UvrD-like helicase C-terminal" evidence="16">
    <location>
        <begin position="499"/>
        <end position="811"/>
    </location>
</feature>
<comment type="subunit">
    <text evidence="13">Heterodimer of AddA and AddB/RexB.</text>
</comment>
<keyword evidence="18" id="KW-1185">Reference proteome</keyword>
<comment type="function">
    <text evidence="13">The heterodimer acts as both an ATP-dependent DNA helicase and an ATP-dependent, dual-direction single-stranded exonuclease. Recognizes the chi site generating a DNA molecule suitable for the initiation of homologous recombination. The AddA nuclease domain is required for chi fragment generation; this subunit has the helicase and 3' -&gt; 5' nuclease activities.</text>
</comment>
<dbReference type="STRING" id="29354.IO98_18565"/>
<dbReference type="EMBL" id="JPME01000025">
    <property type="protein sequence ID" value="KEZ88235.1"/>
    <property type="molecule type" value="Genomic_DNA"/>
</dbReference>
<evidence type="ECO:0000256" key="5">
    <source>
        <dbReference type="ARBA" id="ARBA00022806"/>
    </source>
</evidence>
<comment type="catalytic activity">
    <reaction evidence="11 13">
        <text>Couples ATP hydrolysis with the unwinding of duplex DNA by translocating in the 3'-5' direction.</text>
        <dbReference type="EC" id="5.6.2.4"/>
    </reaction>
</comment>
<dbReference type="InterPro" id="IPR014016">
    <property type="entry name" value="UvrD-like_ATP-bd"/>
</dbReference>
<evidence type="ECO:0000256" key="12">
    <source>
        <dbReference type="ARBA" id="ARBA00048988"/>
    </source>
</evidence>
<dbReference type="SUPFAM" id="SSF52980">
    <property type="entry name" value="Restriction endonuclease-like"/>
    <property type="match status" value="1"/>
</dbReference>
<dbReference type="InterPro" id="IPR011604">
    <property type="entry name" value="PDDEXK-like_dom_sf"/>
</dbReference>
<evidence type="ECO:0000256" key="4">
    <source>
        <dbReference type="ARBA" id="ARBA00022801"/>
    </source>
</evidence>
<dbReference type="GO" id="GO:0016887">
    <property type="term" value="F:ATP hydrolysis activity"/>
    <property type="evidence" value="ECO:0007669"/>
    <property type="project" value="RHEA"/>
</dbReference>
<feature type="binding site" evidence="14">
    <location>
        <begin position="24"/>
        <end position="31"/>
    </location>
    <ligand>
        <name>ATP</name>
        <dbReference type="ChEBI" id="CHEBI:30616"/>
    </ligand>
</feature>
<gene>
    <name evidence="13" type="primary">addA</name>
    <name evidence="17" type="ORF">IO98_18565</name>
</gene>
<evidence type="ECO:0000256" key="2">
    <source>
        <dbReference type="ARBA" id="ARBA00022741"/>
    </source>
</evidence>
<dbReference type="Pfam" id="PF00580">
    <property type="entry name" value="UvrD-helicase"/>
    <property type="match status" value="1"/>
</dbReference>
<dbReference type="RefSeq" id="WP_038283637.1">
    <property type="nucleotide sequence ID" value="NZ_JPME01000025.1"/>
</dbReference>
<dbReference type="GO" id="GO:0005524">
    <property type="term" value="F:ATP binding"/>
    <property type="evidence" value="ECO:0007669"/>
    <property type="project" value="UniProtKB-UniRule"/>
</dbReference>
<keyword evidence="2 13" id="KW-0547">Nucleotide-binding</keyword>
<evidence type="ECO:0000256" key="1">
    <source>
        <dbReference type="ARBA" id="ARBA00022722"/>
    </source>
</evidence>
<evidence type="ECO:0000313" key="17">
    <source>
        <dbReference type="EMBL" id="KEZ88235.1"/>
    </source>
</evidence>
<evidence type="ECO:0000313" key="18">
    <source>
        <dbReference type="Proteomes" id="UP000028525"/>
    </source>
</evidence>
<dbReference type="InterPro" id="IPR014152">
    <property type="entry name" value="AddA"/>
</dbReference>
<dbReference type="InterPro" id="IPR027417">
    <property type="entry name" value="P-loop_NTPase"/>
</dbReference>
<dbReference type="GO" id="GO:0005829">
    <property type="term" value="C:cytosol"/>
    <property type="evidence" value="ECO:0007669"/>
    <property type="project" value="TreeGrafter"/>
</dbReference>
<dbReference type="OrthoDB" id="9810135at2"/>
<dbReference type="EC" id="5.6.2.4" evidence="13"/>
<evidence type="ECO:0000256" key="7">
    <source>
        <dbReference type="ARBA" id="ARBA00022840"/>
    </source>
</evidence>
<dbReference type="Gene3D" id="3.40.50.300">
    <property type="entry name" value="P-loop containing nucleotide triphosphate hydrolases"/>
    <property type="match status" value="4"/>
</dbReference>
<dbReference type="GO" id="GO:0003690">
    <property type="term" value="F:double-stranded DNA binding"/>
    <property type="evidence" value="ECO:0007669"/>
    <property type="project" value="UniProtKB-UniRule"/>
</dbReference>
<dbReference type="EC" id="3.1.-.-" evidence="13"/>
<comment type="similarity">
    <text evidence="13">Belongs to the helicase family. AddA subfamily.</text>
</comment>
<accession>A0A084JH01</accession>
<evidence type="ECO:0000256" key="8">
    <source>
        <dbReference type="ARBA" id="ARBA00023125"/>
    </source>
</evidence>
<dbReference type="InterPro" id="IPR038726">
    <property type="entry name" value="PDDEXK_AddAB-type"/>
</dbReference>
<keyword evidence="10 13" id="KW-0413">Isomerase</keyword>
<dbReference type="Pfam" id="PF12705">
    <property type="entry name" value="PDDEXK_1"/>
    <property type="match status" value="1"/>
</dbReference>
<proteinExistence type="inferred from homology"/>
<evidence type="ECO:0000259" key="16">
    <source>
        <dbReference type="PROSITE" id="PS51217"/>
    </source>
</evidence>
<dbReference type="SUPFAM" id="SSF52540">
    <property type="entry name" value="P-loop containing nucleoside triphosphate hydrolases"/>
    <property type="match status" value="1"/>
</dbReference>
<dbReference type="GO" id="GO:0033202">
    <property type="term" value="C:DNA helicase complex"/>
    <property type="evidence" value="ECO:0007669"/>
    <property type="project" value="TreeGrafter"/>
</dbReference>
<evidence type="ECO:0000256" key="13">
    <source>
        <dbReference type="HAMAP-Rule" id="MF_01451"/>
    </source>
</evidence>
<dbReference type="AlphaFoldDB" id="A0A084JH01"/>
<name>A0A084JH01_9FIRM</name>
<comment type="cofactor">
    <cofactor evidence="13">
        <name>Mg(2+)</name>
        <dbReference type="ChEBI" id="CHEBI:18420"/>
    </cofactor>
</comment>
<dbReference type="Gene3D" id="3.90.320.10">
    <property type="match status" value="1"/>
</dbReference>
<dbReference type="InterPro" id="IPR011335">
    <property type="entry name" value="Restrct_endonuc-II-like"/>
</dbReference>
<sequence>MAISWTEEQKAVIESRNRNLLVSAAAGSGKTAVLVERIIRMITEGDAPFRIDQLLVMTFTKAAADEMRERVLKAVDEKLMENPDSSHLQMQAAMIPYAQITTIDSFCLGLIKDHYNKLDIDPAFRVGDEGELILLRADVMKDMLEEYYEKADPLFEKFVETYATGKSDKGIEDYIMQVFTFSQSNPWPMEWLDQCRKELETSDMDQIMDTGWMKFLMRDAGLQLSELKFQVKKAMEVCEEENGPEAYLPMLANDLQLLDRLSLAEDYEAFNEQLKKASFDRLASIRSKDIDADKKAFVTGIRDRVKKAVGKLLDLYCFESPDEVLSDISGTKDAVTTLLHLAGEYARRYQEKKREKNLVDFNDLEHYALEILLTKEDGRTVTTEVADELSRQFEEILVDEYQDSNDVQEALIGSISRERFGTPNVFMVGDVKQSIYQFRLARPQLFLEKYDSYSKEEGKYQKIELHQNFRSRDEVLQSINEVFYQIMTKNLGNIQYTKDAALHPGADFPKAEGRVGEKTEFLMIHGSGNLLKQLDEDAIDYTSREMEAKVIAGKIGELTDPVNGLQIWDKRLGGKGGYRTAGYGDVVILLRSLSGWAEDFVNVLMNEGIPAYAERKTGYFTAPEVETILSMLNIIDNPMQDIPLAAVLKSPIGRITDEEMAHLMAVWKKTAKKGQDRGLYGAWQHYRKEYEEAADPEYPELSQKLKTFFELLSLYREKSSYLSIHELLYDLYEGTGYYDYISAMPAGEVRRANLAMLVEKASAYERTSYTGLFHFIRYIENLKKYDTDFGEASLAGEENTVRVMSIHKSKGLEFPVVFLAGMGKKFNKQDSSGKILIDPDLGIGTDHLDLDRRIKAPTLKKHVLRRKTDLGAMGEELRVLYVAMTRAKEKLVMTGLDRYLDKKLERFADVIRVEGQIPFTILGSADSYLDWMLMSLSGKYSPSQILGEEGADTGNLILKELSVSGLVGGEIERQAEKKLTKDALLSLDTGKVYDEVFAADLKAAFEYRYPYEADIKLHTKLTVSELKKQGQFTDEEESEFLPTIPLFLREEGKEEGPKGAFRGTAYHRALELLNFGKVRTREDLQNALDGFRRDQRMDEESLSLLSEDMLMGFLNSSLGKRLAAAQLSGRLKKEQQFVVGIPARDMDAGDSDERILIQGIMDAYMEEEGGLVLVDYKTDHIRPGEEKILIERYQMQMNYYQRALEQMTGKKVKEKIIYSMALEKEIPLA</sequence>
<protein>
    <recommendedName>
        <fullName evidence="13">ATP-dependent helicase/nuclease subunit A</fullName>
        <ecNumber evidence="13">3.1.-.-</ecNumber>
        <ecNumber evidence="13">5.6.2.4</ecNumber>
    </recommendedName>
    <alternativeName>
        <fullName evidence="13">ATP-dependent helicase/nuclease AddA</fullName>
    </alternativeName>
    <alternativeName>
        <fullName evidence="13">DNA 3'-5' helicase AddA</fullName>
    </alternativeName>
</protein>
<dbReference type="Pfam" id="PF13361">
    <property type="entry name" value="UvrD_C"/>
    <property type="match status" value="1"/>
</dbReference>
<feature type="domain" description="UvrD-like helicase ATP-binding" evidence="15">
    <location>
        <begin position="3"/>
        <end position="472"/>
    </location>
</feature>
<comment type="caution">
    <text evidence="17">The sequence shown here is derived from an EMBL/GenBank/DDBJ whole genome shotgun (WGS) entry which is preliminary data.</text>
</comment>
<organism evidence="17 18">
    <name type="scientific">Lacrimispora celerecrescens</name>
    <dbReference type="NCBI Taxonomy" id="29354"/>
    <lineage>
        <taxon>Bacteria</taxon>
        <taxon>Bacillati</taxon>
        <taxon>Bacillota</taxon>
        <taxon>Clostridia</taxon>
        <taxon>Lachnospirales</taxon>
        <taxon>Lachnospiraceae</taxon>
        <taxon>Lacrimispora</taxon>
    </lineage>
</organism>
<keyword evidence="6 13" id="KW-0269">Exonuclease</keyword>
<evidence type="ECO:0000256" key="3">
    <source>
        <dbReference type="ARBA" id="ARBA00022763"/>
    </source>
</evidence>
<reference evidence="17 18" key="1">
    <citation type="submission" date="2014-07" db="EMBL/GenBank/DDBJ databases">
        <title>Draft genome of Clostridium celerecrescens 152B isolated from sediments associated with methane hydrate from Krishna Godavari basin.</title>
        <authorList>
            <person name="Honkalas V.S."/>
            <person name="Dabir A.P."/>
            <person name="Arora P."/>
            <person name="Dhakephalkar P.K."/>
        </authorList>
    </citation>
    <scope>NUCLEOTIDE SEQUENCE [LARGE SCALE GENOMIC DNA]</scope>
    <source>
        <strain evidence="17 18">152B</strain>
    </source>
</reference>
<dbReference type="InterPro" id="IPR000212">
    <property type="entry name" value="DNA_helicase_UvrD/REP"/>
</dbReference>
<keyword evidence="3 13" id="KW-0227">DNA damage</keyword>
<keyword evidence="1 13" id="KW-0540">Nuclease</keyword>
<keyword evidence="8 13" id="KW-0238">DNA-binding</keyword>
<comment type="catalytic activity">
    <reaction evidence="12 13">
        <text>ATP + H2O = ADP + phosphate + H(+)</text>
        <dbReference type="Rhea" id="RHEA:13065"/>
        <dbReference type="ChEBI" id="CHEBI:15377"/>
        <dbReference type="ChEBI" id="CHEBI:15378"/>
        <dbReference type="ChEBI" id="CHEBI:30616"/>
        <dbReference type="ChEBI" id="CHEBI:43474"/>
        <dbReference type="ChEBI" id="CHEBI:456216"/>
        <dbReference type="EC" id="5.6.2.4"/>
    </reaction>
</comment>
<keyword evidence="4 13" id="KW-0378">Hydrolase</keyword>
<evidence type="ECO:0000256" key="6">
    <source>
        <dbReference type="ARBA" id="ARBA00022839"/>
    </source>
</evidence>
<dbReference type="GO" id="GO:0000724">
    <property type="term" value="P:double-strand break repair via homologous recombination"/>
    <property type="evidence" value="ECO:0007669"/>
    <property type="project" value="UniProtKB-UniRule"/>
</dbReference>
<dbReference type="PANTHER" id="PTHR11070:SF48">
    <property type="entry name" value="ATP-DEPENDENT HELICASE_NUCLEASE SUBUNIT A"/>
    <property type="match status" value="1"/>
</dbReference>
<keyword evidence="5 13" id="KW-0347">Helicase</keyword>
<dbReference type="HAMAP" id="MF_01451">
    <property type="entry name" value="AddA"/>
    <property type="match status" value="1"/>
</dbReference>
<keyword evidence="7 13" id="KW-0067">ATP-binding</keyword>
<dbReference type="NCBIfam" id="TIGR02785">
    <property type="entry name" value="addA_Gpos"/>
    <property type="match status" value="1"/>
</dbReference>
<dbReference type="PROSITE" id="PS51198">
    <property type="entry name" value="UVRD_HELICASE_ATP_BIND"/>
    <property type="match status" value="1"/>
</dbReference>
<evidence type="ECO:0000256" key="9">
    <source>
        <dbReference type="ARBA" id="ARBA00023204"/>
    </source>
</evidence>
<dbReference type="PANTHER" id="PTHR11070">
    <property type="entry name" value="UVRD / RECB / PCRA DNA HELICASE FAMILY MEMBER"/>
    <property type="match status" value="1"/>
</dbReference>
<evidence type="ECO:0000259" key="15">
    <source>
        <dbReference type="PROSITE" id="PS51198"/>
    </source>
</evidence>
<keyword evidence="9 13" id="KW-0234">DNA repair</keyword>
<evidence type="ECO:0000256" key="10">
    <source>
        <dbReference type="ARBA" id="ARBA00023235"/>
    </source>
</evidence>
<dbReference type="InterPro" id="IPR014017">
    <property type="entry name" value="DNA_helicase_UvrD-like_C"/>
</dbReference>
<dbReference type="GO" id="GO:0008408">
    <property type="term" value="F:3'-5' exonuclease activity"/>
    <property type="evidence" value="ECO:0007669"/>
    <property type="project" value="UniProtKB-UniRule"/>
</dbReference>
<dbReference type="PROSITE" id="PS51217">
    <property type="entry name" value="UVRD_HELICASE_CTER"/>
    <property type="match status" value="1"/>
</dbReference>
<dbReference type="Proteomes" id="UP000028525">
    <property type="component" value="Unassembled WGS sequence"/>
</dbReference>
<evidence type="ECO:0000256" key="14">
    <source>
        <dbReference type="PROSITE-ProRule" id="PRU00560"/>
    </source>
</evidence>